<keyword evidence="4" id="KW-1185">Reference proteome</keyword>
<dbReference type="Pfam" id="PF00650">
    <property type="entry name" value="CRAL_TRIO"/>
    <property type="match status" value="1"/>
</dbReference>
<organism evidence="3 4">
    <name type="scientific">Rhynocoris fuscipes</name>
    <dbReference type="NCBI Taxonomy" id="488301"/>
    <lineage>
        <taxon>Eukaryota</taxon>
        <taxon>Metazoa</taxon>
        <taxon>Ecdysozoa</taxon>
        <taxon>Arthropoda</taxon>
        <taxon>Hexapoda</taxon>
        <taxon>Insecta</taxon>
        <taxon>Pterygota</taxon>
        <taxon>Neoptera</taxon>
        <taxon>Paraneoptera</taxon>
        <taxon>Hemiptera</taxon>
        <taxon>Heteroptera</taxon>
        <taxon>Panheteroptera</taxon>
        <taxon>Cimicomorpha</taxon>
        <taxon>Reduviidae</taxon>
        <taxon>Harpactorinae</taxon>
        <taxon>Harpactorini</taxon>
        <taxon>Rhynocoris</taxon>
    </lineage>
</organism>
<dbReference type="Proteomes" id="UP001461498">
    <property type="component" value="Unassembled WGS sequence"/>
</dbReference>
<proteinExistence type="predicted"/>
<dbReference type="GO" id="GO:1902936">
    <property type="term" value="F:phosphatidylinositol bisphosphate binding"/>
    <property type="evidence" value="ECO:0007669"/>
    <property type="project" value="TreeGrafter"/>
</dbReference>
<sequence>MSQTNRCLSETWWKVSKEDEYKKNNNLKASDVMLIKDWIRKKPHLPQLNDNQIIMFLRVCDYSLELSKKSIDLNYTTRSNLPEFFSKRDLDDARVQTAMEHAHFGVIPDSVNNDCYIICKVLEVDLSKFILEDFIKYCFMFHDMTHLEFGSCDGYIYIVDMKNVNLALLLRLQISVVGHMLKFWQDCSTYRIKAFHIVNGGHIFKRVLQVFQQFFNSELLKLIHLHDNFETLKEFINSDIIPSEYGGLGKSLKELQGETDELLEKYKDWFREEENQRIDESKKNFSRRSTDESIQGSFRKLDID</sequence>
<dbReference type="SUPFAM" id="SSF46938">
    <property type="entry name" value="CRAL/TRIO N-terminal domain"/>
    <property type="match status" value="1"/>
</dbReference>
<dbReference type="InterPro" id="IPR001251">
    <property type="entry name" value="CRAL-TRIO_dom"/>
</dbReference>
<reference evidence="3 4" key="1">
    <citation type="submission" date="2022-12" db="EMBL/GenBank/DDBJ databases">
        <title>Chromosome-level genome assembly of true bugs.</title>
        <authorList>
            <person name="Ma L."/>
            <person name="Li H."/>
        </authorList>
    </citation>
    <scope>NUCLEOTIDE SEQUENCE [LARGE SCALE GENOMIC DNA]</scope>
    <source>
        <strain evidence="3">Lab_2022b</strain>
    </source>
</reference>
<evidence type="ECO:0000259" key="2">
    <source>
        <dbReference type="PROSITE" id="PS50191"/>
    </source>
</evidence>
<comment type="caution">
    <text evidence="3">The sequence shown here is derived from an EMBL/GenBank/DDBJ whole genome shotgun (WGS) entry which is preliminary data.</text>
</comment>
<feature type="region of interest" description="Disordered" evidence="1">
    <location>
        <begin position="275"/>
        <end position="304"/>
    </location>
</feature>
<dbReference type="Gene3D" id="3.40.525.10">
    <property type="entry name" value="CRAL-TRIO lipid binding domain"/>
    <property type="match status" value="1"/>
</dbReference>
<dbReference type="InterPro" id="IPR036273">
    <property type="entry name" value="CRAL/TRIO_N_dom_sf"/>
</dbReference>
<gene>
    <name evidence="3" type="ORF">O3M35_008568</name>
</gene>
<accession>A0AAW1D6R2</accession>
<evidence type="ECO:0000313" key="4">
    <source>
        <dbReference type="Proteomes" id="UP001461498"/>
    </source>
</evidence>
<dbReference type="PANTHER" id="PTHR10174">
    <property type="entry name" value="ALPHA-TOCOPHEROL TRANSFER PROTEIN-RELATED"/>
    <property type="match status" value="1"/>
</dbReference>
<name>A0AAW1D6R2_9HEMI</name>
<evidence type="ECO:0000313" key="3">
    <source>
        <dbReference type="EMBL" id="KAK9506676.1"/>
    </source>
</evidence>
<dbReference type="CDD" id="cd00170">
    <property type="entry name" value="SEC14"/>
    <property type="match status" value="1"/>
</dbReference>
<dbReference type="EMBL" id="JAPXFL010000005">
    <property type="protein sequence ID" value="KAK9506676.1"/>
    <property type="molecule type" value="Genomic_DNA"/>
</dbReference>
<evidence type="ECO:0000256" key="1">
    <source>
        <dbReference type="SAM" id="MobiDB-lite"/>
    </source>
</evidence>
<dbReference type="PANTHER" id="PTHR10174:SF224">
    <property type="entry name" value="RETINOL-BINDING PROTEIN PINTA"/>
    <property type="match status" value="1"/>
</dbReference>
<feature type="compositionally biased region" description="Basic and acidic residues" evidence="1">
    <location>
        <begin position="275"/>
        <end position="291"/>
    </location>
</feature>
<dbReference type="GO" id="GO:0016020">
    <property type="term" value="C:membrane"/>
    <property type="evidence" value="ECO:0007669"/>
    <property type="project" value="TreeGrafter"/>
</dbReference>
<dbReference type="SMART" id="SM00516">
    <property type="entry name" value="SEC14"/>
    <property type="match status" value="1"/>
</dbReference>
<dbReference type="PROSITE" id="PS50191">
    <property type="entry name" value="CRAL_TRIO"/>
    <property type="match status" value="1"/>
</dbReference>
<dbReference type="InterPro" id="IPR036865">
    <property type="entry name" value="CRAL-TRIO_dom_sf"/>
</dbReference>
<dbReference type="PRINTS" id="PR00180">
    <property type="entry name" value="CRETINALDHBP"/>
</dbReference>
<dbReference type="AlphaFoldDB" id="A0AAW1D6R2"/>
<dbReference type="SUPFAM" id="SSF52087">
    <property type="entry name" value="CRAL/TRIO domain"/>
    <property type="match status" value="1"/>
</dbReference>
<protein>
    <recommendedName>
        <fullName evidence="2">CRAL-TRIO domain-containing protein</fullName>
    </recommendedName>
</protein>
<feature type="domain" description="CRAL-TRIO" evidence="2">
    <location>
        <begin position="129"/>
        <end position="253"/>
    </location>
</feature>